<feature type="region of interest" description="Disordered" evidence="1">
    <location>
        <begin position="187"/>
        <end position="264"/>
    </location>
</feature>
<feature type="compositionally biased region" description="Basic and acidic residues" evidence="1">
    <location>
        <begin position="223"/>
        <end position="236"/>
    </location>
</feature>
<dbReference type="AlphaFoldDB" id="A0A9W8YCV6"/>
<evidence type="ECO:0000256" key="1">
    <source>
        <dbReference type="SAM" id="MobiDB-lite"/>
    </source>
</evidence>
<gene>
    <name evidence="2" type="ORF">N0V83_002998</name>
</gene>
<evidence type="ECO:0000313" key="3">
    <source>
        <dbReference type="Proteomes" id="UP001140560"/>
    </source>
</evidence>
<keyword evidence="3" id="KW-1185">Reference proteome</keyword>
<dbReference type="OrthoDB" id="3800277at2759"/>
<dbReference type="Proteomes" id="UP001140560">
    <property type="component" value="Unassembled WGS sequence"/>
</dbReference>
<feature type="region of interest" description="Disordered" evidence="1">
    <location>
        <begin position="160"/>
        <end position="179"/>
    </location>
</feature>
<feature type="compositionally biased region" description="Polar residues" evidence="1">
    <location>
        <begin position="208"/>
        <end position="217"/>
    </location>
</feature>
<protein>
    <submittedName>
        <fullName evidence="2">Uncharacterized protein</fullName>
    </submittedName>
</protein>
<feature type="region of interest" description="Disordered" evidence="1">
    <location>
        <begin position="281"/>
        <end position="314"/>
    </location>
</feature>
<comment type="caution">
    <text evidence="2">The sequence shown here is derived from an EMBL/GenBank/DDBJ whole genome shotgun (WGS) entry which is preliminary data.</text>
</comment>
<evidence type="ECO:0000313" key="2">
    <source>
        <dbReference type="EMBL" id="KAJ4374257.1"/>
    </source>
</evidence>
<name>A0A9W8YCV6_9PLEO</name>
<sequence>MSRHVSVSRNFVNLGKLYGFHNGDVVPYIRSAQVPINFVNLGNLYSPTKNQWPPSWAYFEDGSVCIFPYKWLPHGEVERRMNLAAQFVNNPTPKIQVIRQQDPQRGRLILIKRHLTSAQFMDAPQLPLKRLRRRLQSSEALETFRGTLVNRTLQPNFRLGNGLVMSSNPDEVNHPVRGIRRIQDDETKALRESPSQSEGTPATLVHQLPNSPSQNPSKLARRVSQDQEAQGREKARPVRKRGSPPPLDSSSFGPEQDIKRREAEVARRERELIQIQQQLLLQTTRKHNERNPRDAAPRRSHLDDMEAEEQEPKQRVKILQLKRKPLALERQLAMDIEGDSSPTRVPHHNDLDSLLHELENGHIHSLTEETSSEPQHEEVEEESAPAAFDINDAEPPAALAKLRSRIQSPTRRTLRSKREPRPR</sequence>
<reference evidence="2" key="1">
    <citation type="submission" date="2022-10" db="EMBL/GenBank/DDBJ databases">
        <title>Tapping the CABI collections for fungal endophytes: first genome assemblies for Collariella, Neodidymelliopsis, Ascochyta clinopodiicola, Didymella pomorum, Didymosphaeria variabile, Neocosmospora piperis and Neocucurbitaria cava.</title>
        <authorList>
            <person name="Hill R."/>
        </authorList>
    </citation>
    <scope>NUCLEOTIDE SEQUENCE</scope>
    <source>
        <strain evidence="2">IMI 356814</strain>
    </source>
</reference>
<dbReference type="EMBL" id="JAPEUY010000004">
    <property type="protein sequence ID" value="KAJ4374257.1"/>
    <property type="molecule type" value="Genomic_DNA"/>
</dbReference>
<accession>A0A9W8YCV6</accession>
<organism evidence="2 3">
    <name type="scientific">Neocucurbitaria cava</name>
    <dbReference type="NCBI Taxonomy" id="798079"/>
    <lineage>
        <taxon>Eukaryota</taxon>
        <taxon>Fungi</taxon>
        <taxon>Dikarya</taxon>
        <taxon>Ascomycota</taxon>
        <taxon>Pezizomycotina</taxon>
        <taxon>Dothideomycetes</taxon>
        <taxon>Pleosporomycetidae</taxon>
        <taxon>Pleosporales</taxon>
        <taxon>Pleosporineae</taxon>
        <taxon>Cucurbitariaceae</taxon>
        <taxon>Neocucurbitaria</taxon>
    </lineage>
</organism>
<feature type="region of interest" description="Disordered" evidence="1">
    <location>
        <begin position="367"/>
        <end position="423"/>
    </location>
</feature>
<feature type="compositionally biased region" description="Basic and acidic residues" evidence="1">
    <location>
        <begin position="289"/>
        <end position="314"/>
    </location>
</feature>
<proteinExistence type="predicted"/>